<protein>
    <submittedName>
        <fullName evidence="1">Uncharacterized protein</fullName>
    </submittedName>
</protein>
<comment type="caution">
    <text evidence="1">The sequence shown here is derived from an EMBL/GenBank/DDBJ whole genome shotgun (WGS) entry which is preliminary data.</text>
</comment>
<evidence type="ECO:0000313" key="2">
    <source>
        <dbReference type="Proteomes" id="UP000703674"/>
    </source>
</evidence>
<organism evidence="1 2">
    <name type="scientific">Salinimicrobium oceani</name>
    <dbReference type="NCBI Taxonomy" id="2722702"/>
    <lineage>
        <taxon>Bacteria</taxon>
        <taxon>Pseudomonadati</taxon>
        <taxon>Bacteroidota</taxon>
        <taxon>Flavobacteriia</taxon>
        <taxon>Flavobacteriales</taxon>
        <taxon>Flavobacteriaceae</taxon>
        <taxon>Salinimicrobium</taxon>
    </lineage>
</organism>
<sequence length="58" mass="6214">TGVGRVFTTCENAADGYATTLVLTGETGQVVEWQHKTATSSTWSTFDSQAKELTSDEV</sequence>
<accession>A0ABX1D3Y5</accession>
<keyword evidence="2" id="KW-1185">Reference proteome</keyword>
<gene>
    <name evidence="1" type="ORF">HC175_15880</name>
</gene>
<evidence type="ECO:0000313" key="1">
    <source>
        <dbReference type="EMBL" id="NJW54389.1"/>
    </source>
</evidence>
<proteinExistence type="predicted"/>
<dbReference type="Proteomes" id="UP000703674">
    <property type="component" value="Unassembled WGS sequence"/>
</dbReference>
<dbReference type="EMBL" id="JAAVJR010000141">
    <property type="protein sequence ID" value="NJW54389.1"/>
    <property type="molecule type" value="Genomic_DNA"/>
</dbReference>
<name>A0ABX1D3Y5_9FLAO</name>
<feature type="non-terminal residue" evidence="1">
    <location>
        <position position="1"/>
    </location>
</feature>
<reference evidence="1 2" key="1">
    <citation type="submission" date="2020-03" db="EMBL/GenBank/DDBJ databases">
        <title>Salinimicrobium sp. nov, isolated from SCS.</title>
        <authorList>
            <person name="Cao W.R."/>
        </authorList>
    </citation>
    <scope>NUCLEOTIDE SEQUENCE [LARGE SCALE GENOMIC DNA]</scope>
    <source>
        <strain evidence="2">J15B91</strain>
    </source>
</reference>